<dbReference type="GO" id="GO:0034341">
    <property type="term" value="P:response to type II interferon"/>
    <property type="evidence" value="ECO:0007669"/>
    <property type="project" value="TreeGrafter"/>
</dbReference>
<dbReference type="PANTHER" id="PTHR13999">
    <property type="entry name" value="INTERFERON INDUCIBLE TRANSMEMBRANE PROTEIN"/>
    <property type="match status" value="1"/>
</dbReference>
<organism evidence="7 8">
    <name type="scientific">Loxodonta africana</name>
    <name type="common">African elephant</name>
    <dbReference type="NCBI Taxonomy" id="9785"/>
    <lineage>
        <taxon>Eukaryota</taxon>
        <taxon>Metazoa</taxon>
        <taxon>Chordata</taxon>
        <taxon>Craniata</taxon>
        <taxon>Vertebrata</taxon>
        <taxon>Euteleostomi</taxon>
        <taxon>Mammalia</taxon>
        <taxon>Eutheria</taxon>
        <taxon>Afrotheria</taxon>
        <taxon>Proboscidea</taxon>
        <taxon>Elephantidae</taxon>
        <taxon>Loxodonta</taxon>
    </lineage>
</organism>
<evidence type="ECO:0000256" key="4">
    <source>
        <dbReference type="ARBA" id="ARBA00022989"/>
    </source>
</evidence>
<dbReference type="GO" id="GO:0045071">
    <property type="term" value="P:negative regulation of viral genome replication"/>
    <property type="evidence" value="ECO:0007669"/>
    <property type="project" value="TreeGrafter"/>
</dbReference>
<dbReference type="OMA" id="VINICSE"/>
<dbReference type="GO" id="GO:0046597">
    <property type="term" value="P:host-mediated suppression of symbiont invasion"/>
    <property type="evidence" value="ECO:0007669"/>
    <property type="project" value="TreeGrafter"/>
</dbReference>
<dbReference type="PANTHER" id="PTHR13999:SF4">
    <property type="entry name" value="INTERFERON-INDUCED TRANSMEMBRANE PROTEIN 3"/>
    <property type="match status" value="1"/>
</dbReference>
<evidence type="ECO:0000313" key="8">
    <source>
        <dbReference type="Proteomes" id="UP000007646"/>
    </source>
</evidence>
<name>G3TU19_LOXAF</name>
<reference evidence="7" key="3">
    <citation type="submission" date="2025-09" db="UniProtKB">
        <authorList>
            <consortium name="Ensembl"/>
        </authorList>
    </citation>
    <scope>IDENTIFICATION</scope>
    <source>
        <strain evidence="7">Isolate ISIS603380</strain>
    </source>
</reference>
<dbReference type="Pfam" id="PF04505">
    <property type="entry name" value="CD225"/>
    <property type="match status" value="1"/>
</dbReference>
<reference evidence="7 8" key="1">
    <citation type="submission" date="2009-06" db="EMBL/GenBank/DDBJ databases">
        <title>The Genome Sequence of Loxodonta africana (African elephant).</title>
        <authorList>
            <person name="Di Palma F."/>
            <person name="Heiman D."/>
            <person name="Young S."/>
            <person name="Johnson J."/>
            <person name="Lander E.S."/>
            <person name="Lindblad-Toh K."/>
        </authorList>
    </citation>
    <scope>NUCLEOTIDE SEQUENCE [LARGE SCALE GENOMIC DNA]</scope>
    <source>
        <strain evidence="7 8">Isolate ISIS603380</strain>
    </source>
</reference>
<dbReference type="GO" id="GO:0035455">
    <property type="term" value="P:response to interferon-alpha"/>
    <property type="evidence" value="ECO:0007669"/>
    <property type="project" value="TreeGrafter"/>
</dbReference>
<proteinExistence type="inferred from homology"/>
<keyword evidence="8" id="KW-1185">Reference proteome</keyword>
<sequence length="124" mass="13821">MIKEGQEVTVVGAPHNSAPVMSTVINIQREIPVPDHVIWSLFNTLFLNWCCLGFLAFAFSVKSRDRKMVGDLTGAQSYASTAKRLNISAVVIGLVLTIITVILFAARLVIFFHFLLHSIKNRQH</sequence>
<dbReference type="GO" id="GO:0051607">
    <property type="term" value="P:defense response to virus"/>
    <property type="evidence" value="ECO:0007669"/>
    <property type="project" value="TreeGrafter"/>
</dbReference>
<evidence type="ECO:0000256" key="1">
    <source>
        <dbReference type="ARBA" id="ARBA00004370"/>
    </source>
</evidence>
<accession>G3TU19</accession>
<dbReference type="InParanoid" id="G3TU19"/>
<keyword evidence="5 6" id="KW-0472">Membrane</keyword>
<dbReference type="GO" id="GO:0060337">
    <property type="term" value="P:type I interferon-mediated signaling pathway"/>
    <property type="evidence" value="ECO:0007669"/>
    <property type="project" value="TreeGrafter"/>
</dbReference>
<protein>
    <recommendedName>
        <fullName evidence="9">Interferon-induced transmembrane protein 1</fullName>
    </recommendedName>
</protein>
<evidence type="ECO:0000256" key="2">
    <source>
        <dbReference type="ARBA" id="ARBA00006843"/>
    </source>
</evidence>
<dbReference type="InterPro" id="IPR007593">
    <property type="entry name" value="CD225/Dispanin_fam"/>
</dbReference>
<dbReference type="GeneTree" id="ENSGT00950000182857"/>
<dbReference type="Ensembl" id="ENSLAFT00000035865.1">
    <property type="protein sequence ID" value="ENSLAFP00000019077.1"/>
    <property type="gene ID" value="ENSLAFG00000031586.1"/>
</dbReference>
<keyword evidence="4 6" id="KW-1133">Transmembrane helix</keyword>
<reference evidence="7" key="2">
    <citation type="submission" date="2025-08" db="UniProtKB">
        <authorList>
            <consortium name="Ensembl"/>
        </authorList>
    </citation>
    <scope>IDENTIFICATION</scope>
    <source>
        <strain evidence="7">Isolate ISIS603380</strain>
    </source>
</reference>
<keyword evidence="3 6" id="KW-0812">Transmembrane</keyword>
<evidence type="ECO:0000256" key="5">
    <source>
        <dbReference type="ARBA" id="ARBA00023136"/>
    </source>
</evidence>
<dbReference type="InterPro" id="IPR051517">
    <property type="entry name" value="IFITM_antiviral_protein"/>
</dbReference>
<comment type="subcellular location">
    <subcellularLocation>
        <location evidence="1">Membrane</location>
    </subcellularLocation>
</comment>
<comment type="similarity">
    <text evidence="2">Belongs to the CD225/Dispanin family.</text>
</comment>
<dbReference type="eggNOG" id="ENOG502S9XK">
    <property type="taxonomic scope" value="Eukaryota"/>
</dbReference>
<feature type="transmembrane region" description="Helical" evidence="6">
    <location>
        <begin position="90"/>
        <end position="116"/>
    </location>
</feature>
<evidence type="ECO:0000313" key="7">
    <source>
        <dbReference type="Ensembl" id="ENSLAFP00000019077.1"/>
    </source>
</evidence>
<dbReference type="STRING" id="9785.ENSLAFP00000019077"/>
<dbReference type="HOGENOM" id="CLU_124511_3_0_1"/>
<dbReference type="GO" id="GO:0005886">
    <property type="term" value="C:plasma membrane"/>
    <property type="evidence" value="ECO:0007669"/>
    <property type="project" value="TreeGrafter"/>
</dbReference>
<dbReference type="AlphaFoldDB" id="G3TU19"/>
<evidence type="ECO:0000256" key="6">
    <source>
        <dbReference type="SAM" id="Phobius"/>
    </source>
</evidence>
<dbReference type="Proteomes" id="UP000007646">
    <property type="component" value="Unassembled WGS sequence"/>
</dbReference>
<evidence type="ECO:0000256" key="3">
    <source>
        <dbReference type="ARBA" id="ARBA00022692"/>
    </source>
</evidence>
<feature type="transmembrane region" description="Helical" evidence="6">
    <location>
        <begin position="37"/>
        <end position="59"/>
    </location>
</feature>
<evidence type="ECO:0008006" key="9">
    <source>
        <dbReference type="Google" id="ProtNLM"/>
    </source>
</evidence>
<dbReference type="GO" id="GO:0035456">
    <property type="term" value="P:response to interferon-beta"/>
    <property type="evidence" value="ECO:0007669"/>
    <property type="project" value="TreeGrafter"/>
</dbReference>